<organism evidence="3 4">
    <name type="scientific">Flammeovirga yaeyamensis</name>
    <dbReference type="NCBI Taxonomy" id="367791"/>
    <lineage>
        <taxon>Bacteria</taxon>
        <taxon>Pseudomonadati</taxon>
        <taxon>Bacteroidota</taxon>
        <taxon>Cytophagia</taxon>
        <taxon>Cytophagales</taxon>
        <taxon>Flammeovirgaceae</taxon>
        <taxon>Flammeovirga</taxon>
    </lineage>
</organism>
<dbReference type="RefSeq" id="WP_169663138.1">
    <property type="nucleotide sequence ID" value="NZ_CP076132.1"/>
</dbReference>
<evidence type="ECO:0000259" key="2">
    <source>
        <dbReference type="Pfam" id="PF18962"/>
    </source>
</evidence>
<accession>A0AAX1MYZ4</accession>
<evidence type="ECO:0000313" key="4">
    <source>
        <dbReference type="Proteomes" id="UP000678679"/>
    </source>
</evidence>
<dbReference type="AlphaFoldDB" id="A0AAX1MYZ4"/>
<gene>
    <name evidence="3" type="ORF">KMW28_12430</name>
</gene>
<feature type="chain" id="PRO_5043847273" evidence="1">
    <location>
        <begin position="22"/>
        <end position="152"/>
    </location>
</feature>
<feature type="signal peptide" evidence="1">
    <location>
        <begin position="1"/>
        <end position="21"/>
    </location>
</feature>
<sequence>MKKIFYISLTMLFISFTSVMAQEVASITVKCPPCRPVQSCDQCYETQAAADLACGSSARTSNLDLKNDLEELTINAFPNPSFEGKFTIESTSLLNGSVKLYSQVGALIQELNLSDTNRFKLGEDVKLSSGIYIMTYTDVNGNVISKRLVVDY</sequence>
<evidence type="ECO:0000313" key="3">
    <source>
        <dbReference type="EMBL" id="QWG00460.1"/>
    </source>
</evidence>
<dbReference type="Proteomes" id="UP000678679">
    <property type="component" value="Chromosome 1"/>
</dbReference>
<dbReference type="InterPro" id="IPR026444">
    <property type="entry name" value="Secre_tail"/>
</dbReference>
<keyword evidence="1" id="KW-0732">Signal</keyword>
<proteinExistence type="predicted"/>
<dbReference type="Pfam" id="PF18962">
    <property type="entry name" value="Por_Secre_tail"/>
    <property type="match status" value="1"/>
</dbReference>
<name>A0AAX1MYZ4_9BACT</name>
<protein>
    <submittedName>
        <fullName evidence="3">T9SS type A sorting domain-containing protein</fullName>
    </submittedName>
</protein>
<reference evidence="3 4" key="1">
    <citation type="submission" date="2021-05" db="EMBL/GenBank/DDBJ databases">
        <title>Comparative genomic studies on the polysaccharide-degrading batcterial strains of the Flammeovirga genus.</title>
        <authorList>
            <person name="Zewei F."/>
            <person name="Zheng Z."/>
            <person name="Yu L."/>
            <person name="Ruyue G."/>
            <person name="Yanhong M."/>
            <person name="Yuanyuan C."/>
            <person name="Jingyan G."/>
            <person name="Wenjun H."/>
        </authorList>
    </citation>
    <scope>NUCLEOTIDE SEQUENCE [LARGE SCALE GENOMIC DNA]</scope>
    <source>
        <strain evidence="3 4">NBRC:100898</strain>
    </source>
</reference>
<dbReference type="NCBIfam" id="TIGR04183">
    <property type="entry name" value="Por_Secre_tail"/>
    <property type="match status" value="1"/>
</dbReference>
<feature type="domain" description="Secretion system C-terminal sorting" evidence="2">
    <location>
        <begin position="77"/>
        <end position="150"/>
    </location>
</feature>
<keyword evidence="4" id="KW-1185">Reference proteome</keyword>
<evidence type="ECO:0000256" key="1">
    <source>
        <dbReference type="SAM" id="SignalP"/>
    </source>
</evidence>
<dbReference type="KEGG" id="fya:KMW28_12430"/>
<dbReference type="EMBL" id="CP076132">
    <property type="protein sequence ID" value="QWG00460.1"/>
    <property type="molecule type" value="Genomic_DNA"/>
</dbReference>